<feature type="region of interest" description="Disordered" evidence="1">
    <location>
        <begin position="112"/>
        <end position="146"/>
    </location>
</feature>
<sequence length="276" mass="30877">GEGGKTHKPIKHKPCENWRVLSSSVAKQQALKSLKMAKFGRTLTKRKKFTFNAFFEIAFWIVWEYAPAADHFFSRYLLRVILAQRGHTFVVNAQTGDLPVFEILVVIKDHGGGKDSDSGKDFGGNENRGGGKDRRSGRDLGGGTDPGGDLVVSFSSSMSGSTVSHANVLQSGTYARRVFCTVRQSCKNILHARVSERQVHLKRKLFDAYQAKEKFQLTLMSTPNIKPMTSKVAAPIIIDINRPQQHPIKTAFRPLASRMRDIFCLPVRTLKFRSLL</sequence>
<keyword evidence="2" id="KW-1185">Reference proteome</keyword>
<dbReference type="AlphaFoldDB" id="A0A915HVG1"/>
<accession>A0A915HVG1</accession>
<organism evidence="2 3">
    <name type="scientific">Romanomermis culicivorax</name>
    <name type="common">Nematode worm</name>
    <dbReference type="NCBI Taxonomy" id="13658"/>
    <lineage>
        <taxon>Eukaryota</taxon>
        <taxon>Metazoa</taxon>
        <taxon>Ecdysozoa</taxon>
        <taxon>Nematoda</taxon>
        <taxon>Enoplea</taxon>
        <taxon>Dorylaimia</taxon>
        <taxon>Mermithida</taxon>
        <taxon>Mermithoidea</taxon>
        <taxon>Mermithidae</taxon>
        <taxon>Romanomermis</taxon>
    </lineage>
</organism>
<reference evidence="3" key="1">
    <citation type="submission" date="2022-11" db="UniProtKB">
        <authorList>
            <consortium name="WormBaseParasite"/>
        </authorList>
    </citation>
    <scope>IDENTIFICATION</scope>
</reference>
<evidence type="ECO:0000313" key="2">
    <source>
        <dbReference type="Proteomes" id="UP000887565"/>
    </source>
</evidence>
<evidence type="ECO:0000256" key="1">
    <source>
        <dbReference type="SAM" id="MobiDB-lite"/>
    </source>
</evidence>
<evidence type="ECO:0000313" key="3">
    <source>
        <dbReference type="WBParaSite" id="nRc.2.0.1.t05775-RA"/>
    </source>
</evidence>
<feature type="compositionally biased region" description="Basic and acidic residues" evidence="1">
    <location>
        <begin position="129"/>
        <end position="138"/>
    </location>
</feature>
<dbReference type="Proteomes" id="UP000887565">
    <property type="component" value="Unplaced"/>
</dbReference>
<name>A0A915HVG1_ROMCU</name>
<protein>
    <submittedName>
        <fullName evidence="3">Uncharacterized protein</fullName>
    </submittedName>
</protein>
<dbReference type="WBParaSite" id="nRc.2.0.1.t05775-RA">
    <property type="protein sequence ID" value="nRc.2.0.1.t05775-RA"/>
    <property type="gene ID" value="nRc.2.0.1.g05775"/>
</dbReference>
<proteinExistence type="predicted"/>